<name>A0AAW0BT38_9AGAR</name>
<keyword evidence="2" id="KW-1185">Reference proteome</keyword>
<dbReference type="EMBL" id="JAYKXP010000084">
    <property type="protein sequence ID" value="KAK7029398.1"/>
    <property type="molecule type" value="Genomic_DNA"/>
</dbReference>
<reference evidence="1 2" key="1">
    <citation type="submission" date="2024-01" db="EMBL/GenBank/DDBJ databases">
        <title>A draft genome for a cacao thread blight-causing isolate of Paramarasmius palmivorus.</title>
        <authorList>
            <person name="Baruah I.K."/>
            <person name="Bukari Y."/>
            <person name="Amoako-Attah I."/>
            <person name="Meinhardt L.W."/>
            <person name="Bailey B.A."/>
            <person name="Cohen S.P."/>
        </authorList>
    </citation>
    <scope>NUCLEOTIDE SEQUENCE [LARGE SCALE GENOMIC DNA]</scope>
    <source>
        <strain evidence="1 2">GH-12</strain>
    </source>
</reference>
<gene>
    <name evidence="1" type="ORF">VNI00_014652</name>
</gene>
<evidence type="ECO:0000313" key="1">
    <source>
        <dbReference type="EMBL" id="KAK7029398.1"/>
    </source>
</evidence>
<dbReference type="AlphaFoldDB" id="A0AAW0BT38"/>
<comment type="caution">
    <text evidence="1">The sequence shown here is derived from an EMBL/GenBank/DDBJ whole genome shotgun (WGS) entry which is preliminary data.</text>
</comment>
<evidence type="ECO:0000313" key="2">
    <source>
        <dbReference type="Proteomes" id="UP001383192"/>
    </source>
</evidence>
<proteinExistence type="predicted"/>
<sequence>MAVSASTHRLWCFHMCHFIGETLSRNLPHLWSSISVTVTEADWVDLLRHYIGTSKDWPLKVFVQQNGPLKAVAASQGAAVLRLLMSQAFRFRELVMTLDNWTILGRLKELDVTFPSLTSFRIRTETTDALEPEYRWLWHAMMRAPQLQMVKTDSWRTYPYQQLRSLEIEKWTDVLSKGFGYLQQCGQLESLTIQRFCPEDDVAVSVNLGFCPISLPRFHRRRNPTTNGEII</sequence>
<protein>
    <submittedName>
        <fullName evidence="1">Uncharacterized protein</fullName>
    </submittedName>
</protein>
<dbReference type="Proteomes" id="UP001383192">
    <property type="component" value="Unassembled WGS sequence"/>
</dbReference>
<accession>A0AAW0BT38</accession>
<organism evidence="1 2">
    <name type="scientific">Paramarasmius palmivorus</name>
    <dbReference type="NCBI Taxonomy" id="297713"/>
    <lineage>
        <taxon>Eukaryota</taxon>
        <taxon>Fungi</taxon>
        <taxon>Dikarya</taxon>
        <taxon>Basidiomycota</taxon>
        <taxon>Agaricomycotina</taxon>
        <taxon>Agaricomycetes</taxon>
        <taxon>Agaricomycetidae</taxon>
        <taxon>Agaricales</taxon>
        <taxon>Marasmiineae</taxon>
        <taxon>Marasmiaceae</taxon>
        <taxon>Paramarasmius</taxon>
    </lineage>
</organism>